<proteinExistence type="predicted"/>
<sequence>MNSNAELFQSQYPNFNIKQTLLQKQNGRCYACSNFIMNDDLHHTKLKYKTDLRNGGQNTIENIGLVCPQCFKFV</sequence>
<organism evidence="1">
    <name type="scientific">viral metagenome</name>
    <dbReference type="NCBI Taxonomy" id="1070528"/>
    <lineage>
        <taxon>unclassified sequences</taxon>
        <taxon>metagenomes</taxon>
        <taxon>organismal metagenomes</taxon>
    </lineage>
</organism>
<accession>A0A6C0FBH0</accession>
<dbReference type="EMBL" id="MN738839">
    <property type="protein sequence ID" value="QHT39197.1"/>
    <property type="molecule type" value="Genomic_DNA"/>
</dbReference>
<dbReference type="AlphaFoldDB" id="A0A6C0FBH0"/>
<evidence type="ECO:0000313" key="1">
    <source>
        <dbReference type="EMBL" id="QHT39197.1"/>
    </source>
</evidence>
<protein>
    <recommendedName>
        <fullName evidence="2">HNH endonuclease 5 domain-containing protein</fullName>
    </recommendedName>
</protein>
<name>A0A6C0FBH0_9ZZZZ</name>
<evidence type="ECO:0008006" key="2">
    <source>
        <dbReference type="Google" id="ProtNLM"/>
    </source>
</evidence>
<dbReference type="Gene3D" id="1.10.30.50">
    <property type="match status" value="1"/>
</dbReference>
<reference evidence="1" key="1">
    <citation type="journal article" date="2020" name="Nature">
        <title>Giant virus diversity and host interactions through global metagenomics.</title>
        <authorList>
            <person name="Schulz F."/>
            <person name="Roux S."/>
            <person name="Paez-Espino D."/>
            <person name="Jungbluth S."/>
            <person name="Walsh D.A."/>
            <person name="Denef V.J."/>
            <person name="McMahon K.D."/>
            <person name="Konstantinidis K.T."/>
            <person name="Eloe-Fadrosh E.A."/>
            <person name="Kyrpides N.C."/>
            <person name="Woyke T."/>
        </authorList>
    </citation>
    <scope>NUCLEOTIDE SEQUENCE</scope>
    <source>
        <strain evidence="1">GVMAG-S-ERX556126-94</strain>
    </source>
</reference>